<dbReference type="Pfam" id="PF02225">
    <property type="entry name" value="PA"/>
    <property type="match status" value="1"/>
</dbReference>
<dbReference type="PROSITE" id="PS51892">
    <property type="entry name" value="SUBTILASE"/>
    <property type="match status" value="1"/>
</dbReference>
<organism evidence="15 16">
    <name type="scientific">Eruca vesicaria subsp. sativa</name>
    <name type="common">Garden rocket</name>
    <name type="synonym">Eruca sativa</name>
    <dbReference type="NCBI Taxonomy" id="29727"/>
    <lineage>
        <taxon>Eukaryota</taxon>
        <taxon>Viridiplantae</taxon>
        <taxon>Streptophyta</taxon>
        <taxon>Embryophyta</taxon>
        <taxon>Tracheophyta</taxon>
        <taxon>Spermatophyta</taxon>
        <taxon>Magnoliopsida</taxon>
        <taxon>eudicotyledons</taxon>
        <taxon>Gunneridae</taxon>
        <taxon>Pentapetalae</taxon>
        <taxon>rosids</taxon>
        <taxon>malvids</taxon>
        <taxon>Brassicales</taxon>
        <taxon>Brassicaceae</taxon>
        <taxon>Brassiceae</taxon>
        <taxon>Eruca</taxon>
    </lineage>
</organism>
<dbReference type="CDD" id="cd04852">
    <property type="entry name" value="Peptidases_S8_3"/>
    <property type="match status" value="1"/>
</dbReference>
<comment type="subcellular location">
    <subcellularLocation>
        <location evidence="1">Secreted</location>
    </subcellularLocation>
</comment>
<dbReference type="InterPro" id="IPR003137">
    <property type="entry name" value="PA_domain"/>
</dbReference>
<keyword evidence="16" id="KW-1185">Reference proteome</keyword>
<evidence type="ECO:0000259" key="11">
    <source>
        <dbReference type="Pfam" id="PF00082"/>
    </source>
</evidence>
<evidence type="ECO:0000259" key="13">
    <source>
        <dbReference type="Pfam" id="PF05922"/>
    </source>
</evidence>
<dbReference type="GO" id="GO:0004252">
    <property type="term" value="F:serine-type endopeptidase activity"/>
    <property type="evidence" value="ECO:0007669"/>
    <property type="project" value="UniProtKB-UniRule"/>
</dbReference>
<dbReference type="InterPro" id="IPR041469">
    <property type="entry name" value="Subtilisin-like_FN3"/>
</dbReference>
<feature type="domain" description="Subtilisin-like protease fibronectin type-III" evidence="14">
    <location>
        <begin position="704"/>
        <end position="802"/>
    </location>
</feature>
<dbReference type="EMBL" id="CAKOAT010103599">
    <property type="protein sequence ID" value="CAH8326042.1"/>
    <property type="molecule type" value="Genomic_DNA"/>
</dbReference>
<sequence length="808" mass="87327">MKPPLTSPLLLPPSNNDSSISSSLVSLNLILTMAGENPHQKCFIFIVLSLNLMLLDAETGQKKTYVVHMDKFAMPSPYTNHLQWYSSKIDSVTDPKSQGEEEGGRILYTYQTAFHGLAARLSKEEAERLEKEPGVVAVIPETRYELHTTRSPRFLGLERQESERVWAERVTDHDVIVGVLDTGIWPESESFNDTGMSPVPPTWRGACETGRGFLRSNCNRKIVGARVFYRGYEAATGKIDQELEYRSPRDKDGHGTHTAATVAGSPVRGANLLGFAYGTARGMAPKARIAAYKVCWVGGCFSSDILSAVDQAVADGVHVLSISLGGGISTYSRDSLAIATFGAMEMGVFVSCSAGNGGPDPISLTNVSPWITTVGASTMDRDFPATVKLGTTRVFKGVSLYKGRTVLSGNKQYPLVYLGRNASSPDPTSFCLDGALDGHNVAGKIVICDRGVTPRVQKGQVVKRAGGVGMILTNTATNGEELVADCHLLPAVAVGEKEGRVIKEYAMLSKRATATLEVLGTRVGIKPSPVVAAFSSRGPNFLSLEILKPDLLAPGVNILAAWSGDMAPSSLSSDKRRVKFNILSGTSMSCPHVSGVAALIRSRHPDWSPAMIKSALMTTAYVHDNMLKPLTDAAGAAPSSPYDHGAGHIDPLKAIDPGLVYDIGPQEYFDFLCTQELTPSQLKVFTKHSNRSCKHILAGNNPGNLNYPAISALFPENTRVKAMTLRRTVTNVGPHVSIYKVSVSPFKGATVTVQPKTLNFTTKHQKLSYTVTFRTKLRMKRPEFGGLLWKSATHKVRSPVIITWLPPL</sequence>
<feature type="domain" description="Inhibitor I9" evidence="13">
    <location>
        <begin position="64"/>
        <end position="147"/>
    </location>
</feature>
<dbReference type="PROSITE" id="PS00138">
    <property type="entry name" value="SUBTILASE_SER"/>
    <property type="match status" value="1"/>
</dbReference>
<dbReference type="Pfam" id="PF05922">
    <property type="entry name" value="Inhibitor_I9"/>
    <property type="match status" value="1"/>
</dbReference>
<dbReference type="GO" id="GO:0048731">
    <property type="term" value="P:system development"/>
    <property type="evidence" value="ECO:0007669"/>
    <property type="project" value="UniProtKB-ARBA"/>
</dbReference>
<dbReference type="Gene3D" id="3.30.70.80">
    <property type="entry name" value="Peptidase S8 propeptide/proteinase inhibitor I9"/>
    <property type="match status" value="1"/>
</dbReference>
<dbReference type="FunFam" id="3.50.30.30:FF:000005">
    <property type="entry name" value="subtilisin-like protease SBT1.5"/>
    <property type="match status" value="1"/>
</dbReference>
<feature type="active site" description="Charge relay system" evidence="9 10">
    <location>
        <position position="181"/>
    </location>
</feature>
<evidence type="ECO:0000256" key="2">
    <source>
        <dbReference type="ARBA" id="ARBA00011073"/>
    </source>
</evidence>
<comment type="caution">
    <text evidence="15">The sequence shown here is derived from an EMBL/GenBank/DDBJ whole genome shotgun (WGS) entry which is preliminary data.</text>
</comment>
<dbReference type="InterPro" id="IPR037045">
    <property type="entry name" value="S8pro/Inhibitor_I9_sf"/>
</dbReference>
<evidence type="ECO:0000256" key="10">
    <source>
        <dbReference type="PROSITE-ProRule" id="PRU01240"/>
    </source>
</evidence>
<evidence type="ECO:0000259" key="14">
    <source>
        <dbReference type="Pfam" id="PF17766"/>
    </source>
</evidence>
<dbReference type="Proteomes" id="UP001642260">
    <property type="component" value="Unassembled WGS sequence"/>
</dbReference>
<evidence type="ECO:0000259" key="12">
    <source>
        <dbReference type="Pfam" id="PF02225"/>
    </source>
</evidence>
<dbReference type="GO" id="GO:0005576">
    <property type="term" value="C:extracellular region"/>
    <property type="evidence" value="ECO:0007669"/>
    <property type="project" value="UniProtKB-SubCell"/>
</dbReference>
<dbReference type="CDD" id="cd02120">
    <property type="entry name" value="PA_subtilisin_like"/>
    <property type="match status" value="1"/>
</dbReference>
<dbReference type="InterPro" id="IPR045051">
    <property type="entry name" value="SBT"/>
</dbReference>
<dbReference type="SUPFAM" id="SSF52743">
    <property type="entry name" value="Subtilisin-like"/>
    <property type="match status" value="1"/>
</dbReference>
<dbReference type="InterPro" id="IPR010259">
    <property type="entry name" value="S8pro/Inhibitor_I9"/>
</dbReference>
<feature type="active site" description="Charge relay system" evidence="9 10">
    <location>
        <position position="587"/>
    </location>
</feature>
<keyword evidence="3" id="KW-0964">Secreted</keyword>
<reference evidence="15 16" key="1">
    <citation type="submission" date="2022-03" db="EMBL/GenBank/DDBJ databases">
        <authorList>
            <person name="Macdonald S."/>
            <person name="Ahmed S."/>
            <person name="Newling K."/>
        </authorList>
    </citation>
    <scope>NUCLEOTIDE SEQUENCE [LARGE SCALE GENOMIC DNA]</scope>
</reference>
<dbReference type="PANTHER" id="PTHR10795">
    <property type="entry name" value="PROPROTEIN CONVERTASE SUBTILISIN/KEXIN"/>
    <property type="match status" value="1"/>
</dbReference>
<comment type="similarity">
    <text evidence="2 10">Belongs to the peptidase S8 family.</text>
</comment>
<evidence type="ECO:0000256" key="7">
    <source>
        <dbReference type="ARBA" id="ARBA00022825"/>
    </source>
</evidence>
<dbReference type="AlphaFoldDB" id="A0ABC8JKJ7"/>
<dbReference type="GO" id="GO:0006508">
    <property type="term" value="P:proteolysis"/>
    <property type="evidence" value="ECO:0007669"/>
    <property type="project" value="UniProtKB-KW"/>
</dbReference>
<dbReference type="PRINTS" id="PR00723">
    <property type="entry name" value="SUBTILISIN"/>
</dbReference>
<keyword evidence="7 10" id="KW-0720">Serine protease</keyword>
<dbReference type="FunFam" id="3.40.50.200:FF:000006">
    <property type="entry name" value="Subtilisin-like protease SBT1.5"/>
    <property type="match status" value="1"/>
</dbReference>
<keyword evidence="6 10" id="KW-0378">Hydrolase</keyword>
<dbReference type="Gene3D" id="3.50.30.30">
    <property type="match status" value="1"/>
</dbReference>
<name>A0ABC8JKJ7_ERUVS</name>
<feature type="active site" description="Charge relay system" evidence="9 10">
    <location>
        <position position="254"/>
    </location>
</feature>
<feature type="domain" description="Peptidase S8/S53" evidence="11">
    <location>
        <begin position="173"/>
        <end position="634"/>
    </location>
</feature>
<evidence type="ECO:0000256" key="9">
    <source>
        <dbReference type="PIRSR" id="PIRSR615500-1"/>
    </source>
</evidence>
<feature type="domain" description="PA" evidence="12">
    <location>
        <begin position="412"/>
        <end position="500"/>
    </location>
</feature>
<dbReference type="Gene3D" id="3.40.50.200">
    <property type="entry name" value="Peptidase S8/S53 domain"/>
    <property type="match status" value="1"/>
</dbReference>
<evidence type="ECO:0000256" key="8">
    <source>
        <dbReference type="ARBA" id="ARBA00023180"/>
    </source>
</evidence>
<dbReference type="InterPro" id="IPR023828">
    <property type="entry name" value="Peptidase_S8_Ser-AS"/>
</dbReference>
<keyword evidence="8" id="KW-0325">Glycoprotein</keyword>
<keyword evidence="4 10" id="KW-0645">Protease</keyword>
<evidence type="ECO:0000256" key="1">
    <source>
        <dbReference type="ARBA" id="ARBA00004613"/>
    </source>
</evidence>
<proteinExistence type="inferred from homology"/>
<dbReference type="InterPro" id="IPR015500">
    <property type="entry name" value="Peptidase_S8_subtilisin-rel"/>
</dbReference>
<dbReference type="Pfam" id="PF00082">
    <property type="entry name" value="Peptidase_S8"/>
    <property type="match status" value="1"/>
</dbReference>
<dbReference type="InterPro" id="IPR034197">
    <property type="entry name" value="Peptidases_S8_3"/>
</dbReference>
<evidence type="ECO:0008006" key="17">
    <source>
        <dbReference type="Google" id="ProtNLM"/>
    </source>
</evidence>
<evidence type="ECO:0000256" key="4">
    <source>
        <dbReference type="ARBA" id="ARBA00022670"/>
    </source>
</evidence>
<evidence type="ECO:0000256" key="5">
    <source>
        <dbReference type="ARBA" id="ARBA00022729"/>
    </source>
</evidence>
<gene>
    <name evidence="15" type="ORF">ERUC_LOCUS10553</name>
</gene>
<dbReference type="Pfam" id="PF17766">
    <property type="entry name" value="fn3_6"/>
    <property type="match status" value="1"/>
</dbReference>
<protein>
    <recommendedName>
        <fullName evidence="17">Subtilisin-like protease SBT1.3</fullName>
    </recommendedName>
</protein>
<dbReference type="Gene3D" id="2.60.40.2310">
    <property type="match status" value="1"/>
</dbReference>
<dbReference type="InterPro" id="IPR046450">
    <property type="entry name" value="PA_dom_sf"/>
</dbReference>
<dbReference type="FunFam" id="3.30.70.80:FF:000003">
    <property type="entry name" value="Subtilisin-like protease SBT1.9"/>
    <property type="match status" value="1"/>
</dbReference>
<dbReference type="SUPFAM" id="SSF52025">
    <property type="entry name" value="PA domain"/>
    <property type="match status" value="1"/>
</dbReference>
<evidence type="ECO:0000256" key="6">
    <source>
        <dbReference type="ARBA" id="ARBA00022801"/>
    </source>
</evidence>
<evidence type="ECO:0000313" key="16">
    <source>
        <dbReference type="Proteomes" id="UP001642260"/>
    </source>
</evidence>
<evidence type="ECO:0000313" key="15">
    <source>
        <dbReference type="EMBL" id="CAH8326042.1"/>
    </source>
</evidence>
<evidence type="ECO:0000256" key="3">
    <source>
        <dbReference type="ARBA" id="ARBA00022525"/>
    </source>
</evidence>
<dbReference type="InterPro" id="IPR000209">
    <property type="entry name" value="Peptidase_S8/S53_dom"/>
</dbReference>
<keyword evidence="5" id="KW-0732">Signal</keyword>
<accession>A0ABC8JKJ7</accession>
<dbReference type="InterPro" id="IPR036852">
    <property type="entry name" value="Peptidase_S8/S53_dom_sf"/>
</dbReference>